<feature type="domain" description="Integrase catalytic" evidence="1">
    <location>
        <begin position="169"/>
        <end position="344"/>
    </location>
</feature>
<organism evidence="2 3">
    <name type="scientific">Acuticoccus mangrovi</name>
    <dbReference type="NCBI Taxonomy" id="2796142"/>
    <lineage>
        <taxon>Bacteria</taxon>
        <taxon>Pseudomonadati</taxon>
        <taxon>Pseudomonadota</taxon>
        <taxon>Alphaproteobacteria</taxon>
        <taxon>Hyphomicrobiales</taxon>
        <taxon>Amorphaceae</taxon>
        <taxon>Acuticoccus</taxon>
    </lineage>
</organism>
<accession>A0A934IHB3</accession>
<evidence type="ECO:0000259" key="1">
    <source>
        <dbReference type="PROSITE" id="PS50994"/>
    </source>
</evidence>
<name>A0A934IHB3_9HYPH</name>
<dbReference type="InterPro" id="IPR036388">
    <property type="entry name" value="WH-like_DNA-bd_sf"/>
</dbReference>
<dbReference type="RefSeq" id="WP_198882596.1">
    <property type="nucleotide sequence ID" value="NZ_JAEKJA010000010.1"/>
</dbReference>
<dbReference type="PANTHER" id="PTHR46889">
    <property type="entry name" value="TRANSPOSASE INSF FOR INSERTION SEQUENCE IS3B-RELATED"/>
    <property type="match status" value="1"/>
</dbReference>
<dbReference type="PROSITE" id="PS50994">
    <property type="entry name" value="INTEGRASE"/>
    <property type="match status" value="1"/>
</dbReference>
<evidence type="ECO:0000313" key="3">
    <source>
        <dbReference type="Proteomes" id="UP000609531"/>
    </source>
</evidence>
<proteinExistence type="predicted"/>
<comment type="caution">
    <text evidence="2">The sequence shown here is derived from an EMBL/GenBank/DDBJ whole genome shotgun (WGS) entry which is preliminary data.</text>
</comment>
<gene>
    <name evidence="2" type="ORF">JCR33_13445</name>
</gene>
<reference evidence="2" key="1">
    <citation type="submission" date="2020-12" db="EMBL/GenBank/DDBJ databases">
        <title>Bacterial taxonomy.</title>
        <authorList>
            <person name="Pan X."/>
        </authorList>
    </citation>
    <scope>NUCLEOTIDE SEQUENCE</scope>
    <source>
        <strain evidence="2">B2012</strain>
    </source>
</reference>
<dbReference type="InterPro" id="IPR050900">
    <property type="entry name" value="Transposase_IS3/IS150/IS904"/>
</dbReference>
<dbReference type="InterPro" id="IPR047656">
    <property type="entry name" value="IS481-like_transpos"/>
</dbReference>
<dbReference type="Proteomes" id="UP000609531">
    <property type="component" value="Unassembled WGS sequence"/>
</dbReference>
<dbReference type="SUPFAM" id="SSF53098">
    <property type="entry name" value="Ribonuclease H-like"/>
    <property type="match status" value="1"/>
</dbReference>
<dbReference type="Pfam" id="PF13518">
    <property type="entry name" value="HTH_28"/>
    <property type="match status" value="1"/>
</dbReference>
<dbReference type="NCBIfam" id="NF033577">
    <property type="entry name" value="transpos_IS481"/>
    <property type="match status" value="1"/>
</dbReference>
<protein>
    <submittedName>
        <fullName evidence="2">IS481 family transposase</fullName>
    </submittedName>
</protein>
<keyword evidence="3" id="KW-1185">Reference proteome</keyword>
<dbReference type="InterPro" id="IPR036397">
    <property type="entry name" value="RNaseH_sf"/>
</dbReference>
<sequence length="345" mass="38960">MGRGSTTTGSGKRDAGTKLAQQRLSVLELAKEQGNVAEACRQCGLDRTSFYEWKRRFQTQGFEGLKDLPPIHKSHPRTTPEPVVARIKALALEHPAYGGNRIEAMLALEGTRLSSITIQKILNANGLGTRVDRWLALEKANADKVIEITREQAAFLEKLNPCFRERHVESGAPGELLSADTFFVGNLKGIGKVYLHAVVDTYGSYAFGFLHVSKQPEAAMAVLHNDVLPFYRNLDLPVNAILTDNSREFCGTERHPYELYLDLNGIEHRRTRVKTPKTNGFVERFNGTVLDEFFRVVMRETFYDTVEALQADLDAWLVHYNTERPHLGYRNQGRRPIDTVNSFVR</sequence>
<dbReference type="SUPFAM" id="SSF46689">
    <property type="entry name" value="Homeodomain-like"/>
    <property type="match status" value="1"/>
</dbReference>
<dbReference type="InterPro" id="IPR001584">
    <property type="entry name" value="Integrase_cat-core"/>
</dbReference>
<dbReference type="PANTHER" id="PTHR46889:SF5">
    <property type="entry name" value="INTEGRASE PROTEIN"/>
    <property type="match status" value="1"/>
</dbReference>
<dbReference type="Gene3D" id="1.10.10.10">
    <property type="entry name" value="Winged helix-like DNA-binding domain superfamily/Winged helix DNA-binding domain"/>
    <property type="match status" value="1"/>
</dbReference>
<dbReference type="Gene3D" id="3.30.420.10">
    <property type="entry name" value="Ribonuclease H-like superfamily/Ribonuclease H"/>
    <property type="match status" value="1"/>
</dbReference>
<dbReference type="EMBL" id="JAEKJA010000010">
    <property type="protein sequence ID" value="MBJ3776704.1"/>
    <property type="molecule type" value="Genomic_DNA"/>
</dbReference>
<dbReference type="InterPro" id="IPR055247">
    <property type="entry name" value="InsJ-like_HTH"/>
</dbReference>
<dbReference type="Pfam" id="PF13683">
    <property type="entry name" value="rve_3"/>
    <property type="match status" value="1"/>
</dbReference>
<dbReference type="GO" id="GO:0015074">
    <property type="term" value="P:DNA integration"/>
    <property type="evidence" value="ECO:0007669"/>
    <property type="project" value="InterPro"/>
</dbReference>
<dbReference type="InterPro" id="IPR012337">
    <property type="entry name" value="RNaseH-like_sf"/>
</dbReference>
<dbReference type="GO" id="GO:0003676">
    <property type="term" value="F:nucleic acid binding"/>
    <property type="evidence" value="ECO:0007669"/>
    <property type="project" value="InterPro"/>
</dbReference>
<dbReference type="InterPro" id="IPR009057">
    <property type="entry name" value="Homeodomain-like_sf"/>
</dbReference>
<dbReference type="AlphaFoldDB" id="A0A934IHB3"/>
<evidence type="ECO:0000313" key="2">
    <source>
        <dbReference type="EMBL" id="MBJ3776704.1"/>
    </source>
</evidence>